<dbReference type="SUPFAM" id="SSF52016">
    <property type="entry name" value="LeuD/IlvD-like"/>
    <property type="match status" value="1"/>
</dbReference>
<dbReference type="GO" id="GO:0051537">
    <property type="term" value="F:2 iron, 2 sulfur cluster binding"/>
    <property type="evidence" value="ECO:0007669"/>
    <property type="project" value="UniProtKB-UniRule"/>
</dbReference>
<evidence type="ECO:0000313" key="18">
    <source>
        <dbReference type="EMBL" id="AKM10437.1"/>
    </source>
</evidence>
<dbReference type="InterPro" id="IPR000581">
    <property type="entry name" value="ILV_EDD_N"/>
</dbReference>
<evidence type="ECO:0000256" key="9">
    <source>
        <dbReference type="ARBA" id="ARBA00023239"/>
    </source>
</evidence>
<comment type="function">
    <text evidence="15">Functions in the biosynthesis of branched-chain amino acids. Catalyzes the dehydration of (2R,3R)-2,3-dihydroxy-3-methylpentanoate (2,3-dihydroxy-3-methylvalerate) into 2-oxo-3-methylpentanoate (2-oxo-3-methylvalerate) and of (2R)-2,3-dihydroxy-3-methylbutanoate (2,3-dihydroxyisovalerate) into 2-oxo-3-methylbutanoate (2-oxoisovalerate), the penultimate precursor to L-isoleucine and L-valine, respectively.</text>
</comment>
<feature type="modified residue" description="N6-carboxylysine" evidence="15">
    <location>
        <position position="124"/>
    </location>
</feature>
<dbReference type="InterPro" id="IPR056740">
    <property type="entry name" value="ILV_EDD_C"/>
</dbReference>
<dbReference type="GO" id="GO:0009099">
    <property type="term" value="P:L-valine biosynthetic process"/>
    <property type="evidence" value="ECO:0007669"/>
    <property type="project" value="UniProtKB-UniRule"/>
</dbReference>
<dbReference type="PANTHER" id="PTHR43661:SF3">
    <property type="entry name" value="D-XYLONATE DEHYDRATASE YAGF-RELATED"/>
    <property type="match status" value="1"/>
</dbReference>
<dbReference type="PATRIC" id="fig|1348774.3.peg.2412"/>
<dbReference type="InterPro" id="IPR042096">
    <property type="entry name" value="Dihydro-acid_dehy_C"/>
</dbReference>
<dbReference type="STRING" id="1348774.AB433_11460"/>
<accession>A0A0G3XGV8</accession>
<comment type="cofactor">
    <cofactor evidence="1 15">
        <name>Mg(2+)</name>
        <dbReference type="ChEBI" id="CHEBI:18420"/>
    </cofactor>
</comment>
<dbReference type="GO" id="GO:0005829">
    <property type="term" value="C:cytosol"/>
    <property type="evidence" value="ECO:0007669"/>
    <property type="project" value="TreeGrafter"/>
</dbReference>
<evidence type="ECO:0000256" key="14">
    <source>
        <dbReference type="ARBA" id="ARBA00029490"/>
    </source>
</evidence>
<keyword evidence="8 15" id="KW-0411">Iron-sulfur</keyword>
<gene>
    <name evidence="15" type="primary">ilvD</name>
    <name evidence="18" type="ORF">AB433_11460</name>
</gene>
<dbReference type="PROSITE" id="PS00886">
    <property type="entry name" value="ILVD_EDD_1"/>
    <property type="match status" value="1"/>
</dbReference>
<feature type="binding site" evidence="15">
    <location>
        <position position="81"/>
    </location>
    <ligand>
        <name>Mg(2+)</name>
        <dbReference type="ChEBI" id="CHEBI:18420"/>
    </ligand>
</feature>
<evidence type="ECO:0000256" key="7">
    <source>
        <dbReference type="ARBA" id="ARBA00023004"/>
    </source>
</evidence>
<comment type="caution">
    <text evidence="15">Lacks conserved residue(s) required for the propagation of feature annotation.</text>
</comment>
<sequence>MPAYRSRTSTHGRNMAGARGLWRATGMKDGDFGKPIIAIANSFTQFVPGHVHLKDLGQLVAREIEAAGGVAKEFNTIAVDDGIAMGHDGMLYSLPSRDLIADAVEFMVNAHCADAIVCISNCDKITPGMLMAALRLNIPVVFVSGGPMEAGKVVLKGKEVALDLVDAMVAAADDSVSDEDVAAIERSACPTCGSCSGMFTANSMNCLTEALGLSLPGNGSMLATHADREKLFREAGRTVVDLCKKYYEEEDESVLPRNIASFAAFENAMSLDIAMGGSTNTVLHLLAAAHEGGIDFTMADIDRLSRKVPCLSKVAPAKSDVHMEDVHRAGGIMAILGELERAGLINAECPTVHSRTMGEALERWDVGRTNSDSVREFYAAAPGGVPTQTAFSQDRRWKDIDTDRVSGVIRNADNAFSKDGGLAVLYGNIARDGCIVKTAGVDEKILTFKGPAKVFESQEAAVVGILGDKVVAGDVVVIRYEGPRGGPGMQEMLYPTSYLKSKGLGASCALITDGRFSGGTSGLSIGHASPEAAEGGAIGLVEEGDMVEIDIPNRTINVAVSEEVLAERRAAMEAKGDAAWAPAHPRPRKVSTALKAYALMATSAARGAVRDLSTITRVR</sequence>
<name>A0A0G3XGV8_9SPHN</name>
<dbReference type="HAMAP" id="MF_00012">
    <property type="entry name" value="IlvD"/>
    <property type="match status" value="1"/>
</dbReference>
<dbReference type="InterPro" id="IPR037237">
    <property type="entry name" value="IlvD/EDD_N"/>
</dbReference>
<evidence type="ECO:0000256" key="10">
    <source>
        <dbReference type="ARBA" id="ARBA00023304"/>
    </source>
</evidence>
<feature type="domain" description="Dihydroxy-acid/6-phosphogluconate dehydratase C-terminal" evidence="17">
    <location>
        <begin position="408"/>
        <end position="608"/>
    </location>
</feature>
<evidence type="ECO:0000256" key="8">
    <source>
        <dbReference type="ARBA" id="ARBA00023014"/>
    </source>
</evidence>
<dbReference type="OrthoDB" id="9807077at2"/>
<proteinExistence type="inferred from homology"/>
<comment type="cofactor">
    <cofactor evidence="15">
        <name>[2Fe-2S] cluster</name>
        <dbReference type="ChEBI" id="CHEBI:190135"/>
    </cofactor>
    <text evidence="15">Binds 1 [2Fe-2S] cluster per subunit. This cluster acts as a Lewis acid cofactor.</text>
</comment>
<comment type="catalytic activity">
    <reaction evidence="15">
        <text>(2R,3R)-2,3-dihydroxy-3-methylpentanoate = (S)-3-methyl-2-oxopentanoate + H2O</text>
        <dbReference type="Rhea" id="RHEA:27694"/>
        <dbReference type="ChEBI" id="CHEBI:15377"/>
        <dbReference type="ChEBI" id="CHEBI:35146"/>
        <dbReference type="ChEBI" id="CHEBI:49258"/>
        <dbReference type="EC" id="4.2.1.9"/>
    </reaction>
</comment>
<dbReference type="GO" id="GO:0009097">
    <property type="term" value="P:isoleucine biosynthetic process"/>
    <property type="evidence" value="ECO:0007669"/>
    <property type="project" value="UniProtKB-UniRule"/>
</dbReference>
<dbReference type="AlphaFoldDB" id="A0A0G3XGV8"/>
<dbReference type="SUPFAM" id="SSF143975">
    <property type="entry name" value="IlvD/EDD N-terminal domain-like"/>
    <property type="match status" value="1"/>
</dbReference>
<evidence type="ECO:0000256" key="1">
    <source>
        <dbReference type="ARBA" id="ARBA00001946"/>
    </source>
</evidence>
<evidence type="ECO:0000259" key="17">
    <source>
        <dbReference type="Pfam" id="PF24877"/>
    </source>
</evidence>
<evidence type="ECO:0000259" key="16">
    <source>
        <dbReference type="Pfam" id="PF00920"/>
    </source>
</evidence>
<evidence type="ECO:0000256" key="13">
    <source>
        <dbReference type="ARBA" id="ARBA00029437"/>
    </source>
</evidence>
<reference evidence="18 19" key="1">
    <citation type="submission" date="2015-06" db="EMBL/GenBank/DDBJ databases">
        <authorList>
            <person name="Zeng Y."/>
            <person name="Huang Y."/>
        </authorList>
    </citation>
    <scope>NUCLEOTIDE SEQUENCE [LARGE SCALE GENOMIC DNA]</scope>
    <source>
        <strain evidence="18 19">PQ-2</strain>
    </source>
</reference>
<organism evidence="18 19">
    <name type="scientific">Croceicoccus naphthovorans</name>
    <dbReference type="NCBI Taxonomy" id="1348774"/>
    <lineage>
        <taxon>Bacteria</taxon>
        <taxon>Pseudomonadati</taxon>
        <taxon>Pseudomonadota</taxon>
        <taxon>Alphaproteobacteria</taxon>
        <taxon>Sphingomonadales</taxon>
        <taxon>Erythrobacteraceae</taxon>
        <taxon>Croceicoccus</taxon>
    </lineage>
</organism>
<dbReference type="Proteomes" id="UP000035287">
    <property type="component" value="Chromosome"/>
</dbReference>
<dbReference type="NCBIfam" id="TIGR00110">
    <property type="entry name" value="ilvD"/>
    <property type="match status" value="1"/>
</dbReference>
<comment type="catalytic activity">
    <reaction evidence="11">
        <text>(2R)-2,3-dihydroxy-3-methylbutanoate = 3-methyl-2-oxobutanoate + H2O</text>
        <dbReference type="Rhea" id="RHEA:24809"/>
        <dbReference type="ChEBI" id="CHEBI:11851"/>
        <dbReference type="ChEBI" id="CHEBI:15377"/>
        <dbReference type="ChEBI" id="CHEBI:49072"/>
        <dbReference type="EC" id="4.2.1.9"/>
    </reaction>
    <physiologicalReaction direction="left-to-right" evidence="11">
        <dbReference type="Rhea" id="RHEA:24810"/>
    </physiologicalReaction>
</comment>
<dbReference type="KEGG" id="cna:AB433_11460"/>
<comment type="pathway">
    <text evidence="13 15">Amino-acid biosynthesis; L-isoleucine biosynthesis; L-isoleucine from 2-oxobutanoate: step 3/4.</text>
</comment>
<keyword evidence="3 15" id="KW-0028">Amino-acid biosynthesis</keyword>
<evidence type="ECO:0000256" key="2">
    <source>
        <dbReference type="ARBA" id="ARBA00006486"/>
    </source>
</evidence>
<dbReference type="PANTHER" id="PTHR43661">
    <property type="entry name" value="D-XYLONATE DEHYDRATASE"/>
    <property type="match status" value="1"/>
</dbReference>
<keyword evidence="4 15" id="KW-0001">2Fe-2S</keyword>
<dbReference type="EC" id="4.2.1.9" evidence="14 15"/>
<dbReference type="UniPathway" id="UPA00049">
    <property type="reaction ID" value="UER00061"/>
</dbReference>
<feature type="binding site" evidence="15">
    <location>
        <position position="491"/>
    </location>
    <ligand>
        <name>Mg(2+)</name>
        <dbReference type="ChEBI" id="CHEBI:18420"/>
    </ligand>
</feature>
<comment type="similarity">
    <text evidence="2 15">Belongs to the IlvD/Edd family.</text>
</comment>
<keyword evidence="19" id="KW-1185">Reference proteome</keyword>
<feature type="binding site" evidence="15">
    <location>
        <position position="123"/>
    </location>
    <ligand>
        <name>Mg(2+)</name>
        <dbReference type="ChEBI" id="CHEBI:18420"/>
    </ligand>
</feature>
<dbReference type="EMBL" id="CP011770">
    <property type="protein sequence ID" value="AKM10437.1"/>
    <property type="molecule type" value="Genomic_DNA"/>
</dbReference>
<feature type="active site" description="Proton acceptor" evidence="15">
    <location>
        <position position="517"/>
    </location>
</feature>
<dbReference type="GO" id="GO:0000287">
    <property type="term" value="F:magnesium ion binding"/>
    <property type="evidence" value="ECO:0007669"/>
    <property type="project" value="UniProtKB-UniRule"/>
</dbReference>
<dbReference type="Pfam" id="PF24877">
    <property type="entry name" value="ILV_EDD_C"/>
    <property type="match status" value="1"/>
</dbReference>
<evidence type="ECO:0000256" key="4">
    <source>
        <dbReference type="ARBA" id="ARBA00022714"/>
    </source>
</evidence>
<evidence type="ECO:0000313" key="19">
    <source>
        <dbReference type="Proteomes" id="UP000035287"/>
    </source>
</evidence>
<dbReference type="InterPro" id="IPR020558">
    <property type="entry name" value="DiOHA_6PGluconate_deHydtase_CS"/>
</dbReference>
<dbReference type="FunFam" id="3.50.30.80:FF:000001">
    <property type="entry name" value="Dihydroxy-acid dehydratase"/>
    <property type="match status" value="1"/>
</dbReference>
<evidence type="ECO:0000256" key="3">
    <source>
        <dbReference type="ARBA" id="ARBA00022605"/>
    </source>
</evidence>
<feature type="binding site" description="via carbamate group" evidence="15">
    <location>
        <position position="124"/>
    </location>
    <ligand>
        <name>Mg(2+)</name>
        <dbReference type="ChEBI" id="CHEBI:18420"/>
    </ligand>
</feature>
<dbReference type="NCBIfam" id="NF009103">
    <property type="entry name" value="PRK12448.1"/>
    <property type="match status" value="1"/>
</dbReference>
<evidence type="ECO:0000256" key="11">
    <source>
        <dbReference type="ARBA" id="ARBA00029304"/>
    </source>
</evidence>
<dbReference type="GO" id="GO:0004160">
    <property type="term" value="F:dihydroxy-acid dehydratase activity"/>
    <property type="evidence" value="ECO:0007669"/>
    <property type="project" value="UniProtKB-UniRule"/>
</dbReference>
<dbReference type="Pfam" id="PF00920">
    <property type="entry name" value="ILVD_EDD_N"/>
    <property type="match status" value="1"/>
</dbReference>
<dbReference type="RefSeq" id="WP_047821095.1">
    <property type="nucleotide sequence ID" value="NZ_CP011770.1"/>
</dbReference>
<dbReference type="PROSITE" id="PS00887">
    <property type="entry name" value="ILVD_EDD_2"/>
    <property type="match status" value="1"/>
</dbReference>
<keyword evidence="9 15" id="KW-0456">Lyase</keyword>
<dbReference type="UniPathway" id="UPA00047">
    <property type="reaction ID" value="UER00057"/>
</dbReference>
<comment type="pathway">
    <text evidence="12 15">Amino-acid biosynthesis; L-valine biosynthesis; L-valine from pyruvate: step 3/4.</text>
</comment>
<protein>
    <recommendedName>
        <fullName evidence="14 15">Dihydroxy-acid dehydratase</fullName>
        <shortName evidence="15">DAD</shortName>
        <ecNumber evidence="14 15">4.2.1.9</ecNumber>
    </recommendedName>
</protein>
<keyword evidence="6 15" id="KW-0460">Magnesium</keyword>
<evidence type="ECO:0000256" key="5">
    <source>
        <dbReference type="ARBA" id="ARBA00022723"/>
    </source>
</evidence>
<keyword evidence="7 15" id="KW-0408">Iron</keyword>
<evidence type="ECO:0000256" key="12">
    <source>
        <dbReference type="ARBA" id="ARBA00029436"/>
    </source>
</evidence>
<dbReference type="InterPro" id="IPR004404">
    <property type="entry name" value="DihydroxyA_deHydtase"/>
</dbReference>
<comment type="subunit">
    <text evidence="15">Homodimer.</text>
</comment>
<feature type="domain" description="Dihydroxy-acid/6-phosphogluconate dehydratase N-terminal" evidence="16">
    <location>
        <begin position="34"/>
        <end position="359"/>
    </location>
</feature>
<evidence type="ECO:0000256" key="15">
    <source>
        <dbReference type="HAMAP-Rule" id="MF_00012"/>
    </source>
</evidence>
<evidence type="ECO:0000256" key="6">
    <source>
        <dbReference type="ARBA" id="ARBA00022842"/>
    </source>
</evidence>
<keyword evidence="10 15" id="KW-0100">Branched-chain amino acid biosynthesis</keyword>
<dbReference type="Gene3D" id="3.50.30.80">
    <property type="entry name" value="IlvD/EDD C-terminal domain-like"/>
    <property type="match status" value="1"/>
</dbReference>
<keyword evidence="5 15" id="KW-0479">Metal-binding</keyword>